<dbReference type="Proteomes" id="UP000039865">
    <property type="component" value="Unassembled WGS sequence"/>
</dbReference>
<dbReference type="EMBL" id="CCKQ01009460">
    <property type="protein sequence ID" value="CDW80947.1"/>
    <property type="molecule type" value="Genomic_DNA"/>
</dbReference>
<proteinExistence type="predicted"/>
<name>A0A078AHH5_STYLE</name>
<dbReference type="InParanoid" id="A0A078AHH5"/>
<evidence type="ECO:0000313" key="2">
    <source>
        <dbReference type="EMBL" id="CDW80947.1"/>
    </source>
</evidence>
<feature type="compositionally biased region" description="Polar residues" evidence="1">
    <location>
        <begin position="104"/>
        <end position="115"/>
    </location>
</feature>
<accession>A0A078AHH5</accession>
<gene>
    <name evidence="2" type="primary">Contig16665.g17749</name>
    <name evidence="2" type="ORF">STYLEM_9953</name>
</gene>
<sequence length="332" mass="38756">MQEVFLNKLKKIKKKNNQSLNLTITPTNPSSFLQTPLFKQTSVEKIDRDIQVTLESEKSQTPKIRQMTTQQNIDSPQFRTIPMVKQVTIMRKSTIRKKDDARESTPSASNRNSKLIPNDIPYQYEQTFQQVHTNDTNNNFSSTFKNIHLNRIKENNQSQNGNLFNKLTQKMSQGIRTEKCVKGLNDQHYLKIKELREKQNKYARRVTTNYLPPIDLKKRDEINRRILMMKIQEIPKNDAYRYRKIGIRTLNQSINSTTQIQSKQSLAKNVKNQLALSDEGYLPMSVQMSKSTLQPSEPFLSSLQISAKNKSRKRVKLLPLDKLEERLDIMQL</sequence>
<evidence type="ECO:0000313" key="3">
    <source>
        <dbReference type="Proteomes" id="UP000039865"/>
    </source>
</evidence>
<feature type="region of interest" description="Disordered" evidence="1">
    <location>
        <begin position="92"/>
        <end position="116"/>
    </location>
</feature>
<organism evidence="2 3">
    <name type="scientific">Stylonychia lemnae</name>
    <name type="common">Ciliate</name>
    <dbReference type="NCBI Taxonomy" id="5949"/>
    <lineage>
        <taxon>Eukaryota</taxon>
        <taxon>Sar</taxon>
        <taxon>Alveolata</taxon>
        <taxon>Ciliophora</taxon>
        <taxon>Intramacronucleata</taxon>
        <taxon>Spirotrichea</taxon>
        <taxon>Stichotrichia</taxon>
        <taxon>Sporadotrichida</taxon>
        <taxon>Oxytrichidae</taxon>
        <taxon>Stylonychinae</taxon>
        <taxon>Stylonychia</taxon>
    </lineage>
</organism>
<protein>
    <submittedName>
        <fullName evidence="2">Uncharacterized protein</fullName>
    </submittedName>
</protein>
<keyword evidence="3" id="KW-1185">Reference proteome</keyword>
<dbReference type="AlphaFoldDB" id="A0A078AHH5"/>
<evidence type="ECO:0000256" key="1">
    <source>
        <dbReference type="SAM" id="MobiDB-lite"/>
    </source>
</evidence>
<reference evidence="2 3" key="1">
    <citation type="submission" date="2014-06" db="EMBL/GenBank/DDBJ databases">
        <authorList>
            <person name="Swart Estienne"/>
        </authorList>
    </citation>
    <scope>NUCLEOTIDE SEQUENCE [LARGE SCALE GENOMIC DNA]</scope>
    <source>
        <strain evidence="2 3">130c</strain>
    </source>
</reference>